<gene>
    <name evidence="1" type="ORF">HA48_18615</name>
</gene>
<dbReference type="Proteomes" id="UP000193104">
    <property type="component" value="Unassembled WGS sequence"/>
</dbReference>
<organism evidence="1 2">
    <name type="scientific">Pantoea wallisii</name>
    <dbReference type="NCBI Taxonomy" id="1076551"/>
    <lineage>
        <taxon>Bacteria</taxon>
        <taxon>Pseudomonadati</taxon>
        <taxon>Pseudomonadota</taxon>
        <taxon>Gammaproteobacteria</taxon>
        <taxon>Enterobacterales</taxon>
        <taxon>Erwiniaceae</taxon>
        <taxon>Pantoea</taxon>
    </lineage>
</organism>
<keyword evidence="2" id="KW-1185">Reference proteome</keyword>
<reference evidence="1 2" key="1">
    <citation type="journal article" date="2017" name="Antonie Van Leeuwenhoek">
        <title>Phylogenomic resolution of the bacterial genus Pantoea and its relationship with Erwinia and Tatumella.</title>
        <authorList>
            <person name="Palmer M."/>
            <person name="Steenkamp E.T."/>
            <person name="Coetzee M.P."/>
            <person name="Chan W.Y."/>
            <person name="van Zyl E."/>
            <person name="De Maayer P."/>
            <person name="Coutinho T.A."/>
            <person name="Blom J."/>
            <person name="Smits T.H."/>
            <person name="Duffy B."/>
            <person name="Venter S.N."/>
        </authorList>
    </citation>
    <scope>NUCLEOTIDE SEQUENCE [LARGE SCALE GENOMIC DNA]</scope>
    <source>
        <strain evidence="1 2">LMG 26277</strain>
    </source>
</reference>
<evidence type="ECO:0000313" key="1">
    <source>
        <dbReference type="EMBL" id="ORM69913.1"/>
    </source>
</evidence>
<name>A0A1X1CZS1_9GAMM</name>
<evidence type="ECO:0000313" key="2">
    <source>
        <dbReference type="Proteomes" id="UP000193104"/>
    </source>
</evidence>
<protein>
    <submittedName>
        <fullName evidence="1">Uncharacterized protein</fullName>
    </submittedName>
</protein>
<proteinExistence type="predicted"/>
<sequence length="374" mass="39715">MQMDHLLHSYFSGLKGGLNNPHLDALITDRTDRLLAKGESIEDIQAVFDKGRKLDRITTNVENSVRALPYAVPGYIANPLSNVVNGWAGISPDSLTGQTINGAFVGVTAQTLRALSDGILNKPLADAMWMAEDSSKIDESVRPLFDAVHTLPNELLNAVKGGTGYDIRNLGAIGVSQFDNASVNDKYGVFGTLAAGAISANVLFNSQPMNLLARNDWEARYDELKNTSMAQQVMTGGIKRTGAAVESLLSFEGWKSGRVNVQQDNMLAEVATLGAGLAGVNALRAVVKESIGSDLNLHSRIAIDQGVNTLAAAGAYAAQGAAGVLSKVGTEIIDEAVGTVISSATQALAQMVGSRFRQQIEQQDIEMNRLSEQS</sequence>
<dbReference type="EMBL" id="MLFS01000067">
    <property type="protein sequence ID" value="ORM69913.1"/>
    <property type="molecule type" value="Genomic_DNA"/>
</dbReference>
<dbReference type="AlphaFoldDB" id="A0A1X1CZS1"/>
<accession>A0A1X1CZS1</accession>
<comment type="caution">
    <text evidence="1">The sequence shown here is derived from an EMBL/GenBank/DDBJ whole genome shotgun (WGS) entry which is preliminary data.</text>
</comment>